<dbReference type="CDD" id="cd01009">
    <property type="entry name" value="PBP2_YfhD_N"/>
    <property type="match status" value="1"/>
</dbReference>
<proteinExistence type="predicted"/>
<keyword evidence="2" id="KW-0732">Signal</keyword>
<dbReference type="Gene3D" id="3.40.190.10">
    <property type="entry name" value="Periplasmic binding protein-like II"/>
    <property type="match status" value="2"/>
</dbReference>
<feature type="domain" description="Solute-binding protein family 3/N-terminal" evidence="4">
    <location>
        <begin position="75"/>
        <end position="312"/>
    </location>
</feature>
<dbReference type="Gene3D" id="1.10.530.10">
    <property type="match status" value="1"/>
</dbReference>
<dbReference type="InterPro" id="IPR023346">
    <property type="entry name" value="Lysozyme-like_dom_sf"/>
</dbReference>
<evidence type="ECO:0000256" key="3">
    <source>
        <dbReference type="ARBA" id="ARBA00023237"/>
    </source>
</evidence>
<name>A0ABT8KM52_9BACT</name>
<dbReference type="PANTHER" id="PTHR35936:SF19">
    <property type="entry name" value="AMINO-ACID-BINDING PROTEIN YXEM-RELATED"/>
    <property type="match status" value="1"/>
</dbReference>
<evidence type="ECO:0000259" key="4">
    <source>
        <dbReference type="SMART" id="SM00062"/>
    </source>
</evidence>
<dbReference type="Proteomes" id="UP001172082">
    <property type="component" value="Unassembled WGS sequence"/>
</dbReference>
<sequence>MRLKFTNLQYPWLVRKHFVSYKTFFWERYFLLLFVSICLLGCRKTSNESGSQTDKKAIVQEAVDYDLSEISKRGKIIAIVDNNTTSYFLYKGKAMGYEYELLKMLADELNLELELNITTDIDDTFSKLNEGEGDIIAFNLAVTKERAKRVNFTTHHSTSRQVLIQRKPIGWREMKKHQIEQALIRDPIELIGKEVYVRKSSSYAHRLQNLSEEIGGDIIIVEEFGNMKTEELVRKVSDGEIDYTVADEDVAMVNASYHPNIDVKTAISFPQRIAWAVRRNSPELLNAINQWIADVKRKPDYNVIYNRYFKSNKAHVARVKSEFSSIGGNHISIYDSLIREGATKIGWDWKLLAAQIYQESRFDPKAKSWAGAIGLMQLIPETGSIYGAIDLESPQENIDAGTNYLEWLSKLWLSRVKDKQERIKFILASFNVGQGHVMDAQRLAEKYGSDPERWDDNVEKYLLLKSDPKYFSDPVVGSGYCRGLEPVKYVREILHRYTQYNQLFAVKEAL</sequence>
<dbReference type="InterPro" id="IPR001638">
    <property type="entry name" value="Solute-binding_3/MltF_N"/>
</dbReference>
<reference evidence="5" key="1">
    <citation type="submission" date="2023-06" db="EMBL/GenBank/DDBJ databases">
        <title>Genomic of Parafulvivirga corallium.</title>
        <authorList>
            <person name="Wang G."/>
        </authorList>
    </citation>
    <scope>NUCLEOTIDE SEQUENCE</scope>
    <source>
        <strain evidence="5">BMA10</strain>
    </source>
</reference>
<dbReference type="CDD" id="cd13403">
    <property type="entry name" value="MLTF-like"/>
    <property type="match status" value="1"/>
</dbReference>
<evidence type="ECO:0000313" key="6">
    <source>
        <dbReference type="Proteomes" id="UP001172082"/>
    </source>
</evidence>
<dbReference type="SUPFAM" id="SSF53850">
    <property type="entry name" value="Periplasmic binding protein-like II"/>
    <property type="match status" value="1"/>
</dbReference>
<keyword evidence="6" id="KW-1185">Reference proteome</keyword>
<dbReference type="SUPFAM" id="SSF53955">
    <property type="entry name" value="Lysozyme-like"/>
    <property type="match status" value="1"/>
</dbReference>
<dbReference type="SMART" id="SM00062">
    <property type="entry name" value="PBPb"/>
    <property type="match status" value="1"/>
</dbReference>
<dbReference type="InterPro" id="IPR008258">
    <property type="entry name" value="Transglycosylase_SLT_dom_1"/>
</dbReference>
<dbReference type="PANTHER" id="PTHR35936">
    <property type="entry name" value="MEMBRANE-BOUND LYTIC MUREIN TRANSGLYCOSYLASE F"/>
    <property type="match status" value="1"/>
</dbReference>
<evidence type="ECO:0000313" key="5">
    <source>
        <dbReference type="EMBL" id="MDN5201523.1"/>
    </source>
</evidence>
<dbReference type="EMBL" id="JAUJEA010000003">
    <property type="protein sequence ID" value="MDN5201523.1"/>
    <property type="molecule type" value="Genomic_DNA"/>
</dbReference>
<evidence type="ECO:0000256" key="1">
    <source>
        <dbReference type="ARBA" id="ARBA00004339"/>
    </source>
</evidence>
<dbReference type="Pfam" id="PF00497">
    <property type="entry name" value="SBP_bac_3"/>
    <property type="match status" value="1"/>
</dbReference>
<organism evidence="5 6">
    <name type="scientific">Splendidivirga corallicola</name>
    <dbReference type="NCBI Taxonomy" id="3051826"/>
    <lineage>
        <taxon>Bacteria</taxon>
        <taxon>Pseudomonadati</taxon>
        <taxon>Bacteroidota</taxon>
        <taxon>Cytophagia</taxon>
        <taxon>Cytophagales</taxon>
        <taxon>Splendidivirgaceae</taxon>
        <taxon>Splendidivirga</taxon>
    </lineage>
</organism>
<evidence type="ECO:0000256" key="2">
    <source>
        <dbReference type="ARBA" id="ARBA00022729"/>
    </source>
</evidence>
<accession>A0ABT8KM52</accession>
<protein>
    <submittedName>
        <fullName evidence="5">Transporter substrate-binding domain-containing protein</fullName>
    </submittedName>
</protein>
<dbReference type="Pfam" id="PF01464">
    <property type="entry name" value="SLT"/>
    <property type="match status" value="1"/>
</dbReference>
<comment type="subcellular location">
    <subcellularLocation>
        <location evidence="1">Cell outer membrane</location>
        <topology evidence="1">Peripheral membrane protein</topology>
    </subcellularLocation>
</comment>
<gene>
    <name evidence="5" type="ORF">QQ008_09130</name>
</gene>
<keyword evidence="3" id="KW-0472">Membrane</keyword>
<keyword evidence="3" id="KW-0998">Cell outer membrane</keyword>
<comment type="caution">
    <text evidence="5">The sequence shown here is derived from an EMBL/GenBank/DDBJ whole genome shotgun (WGS) entry which is preliminary data.</text>
</comment>
<dbReference type="RefSeq" id="WP_346751551.1">
    <property type="nucleotide sequence ID" value="NZ_JAUJEA010000003.1"/>
</dbReference>